<sequence>MGDQQRRAKNRGRQNEIDLAADLRSQGFSSAKRVPLSGALQGMPGDVMVEECSLLVEAKVYQTLDIGGTRYFKVDLNWLWKILDEAKRIGWRNACVVIRGKNLRRRAVLVDYIEYLALVNDAETHRNTLRN</sequence>
<dbReference type="RefSeq" id="WP_220194503.1">
    <property type="nucleotide sequence ID" value="NZ_BNJF01000001.1"/>
</dbReference>
<reference evidence="1" key="1">
    <citation type="submission" date="2020-10" db="EMBL/GenBank/DDBJ databases">
        <title>Taxonomic study of unclassified bacteria belonging to the class Ktedonobacteria.</title>
        <authorList>
            <person name="Yabe S."/>
            <person name="Wang C.M."/>
            <person name="Zheng Y."/>
            <person name="Sakai Y."/>
            <person name="Cavaletti L."/>
            <person name="Monciardini P."/>
            <person name="Donadio S."/>
        </authorList>
    </citation>
    <scope>NUCLEOTIDE SEQUENCE</scope>
    <source>
        <strain evidence="1">SOSP1-1</strain>
    </source>
</reference>
<dbReference type="AlphaFoldDB" id="A0A8J3HXR3"/>
<name>A0A8J3HXR3_9CHLR</name>
<accession>A0A8J3HXR3</accession>
<protein>
    <submittedName>
        <fullName evidence="1">Uncharacterized protein</fullName>
    </submittedName>
</protein>
<proteinExistence type="predicted"/>
<gene>
    <name evidence="1" type="ORF">KSX_33190</name>
</gene>
<comment type="caution">
    <text evidence="1">The sequence shown here is derived from an EMBL/GenBank/DDBJ whole genome shotgun (WGS) entry which is preliminary data.</text>
</comment>
<dbReference type="Proteomes" id="UP000612362">
    <property type="component" value="Unassembled WGS sequence"/>
</dbReference>
<dbReference type="EMBL" id="BNJF01000001">
    <property type="protein sequence ID" value="GHO45156.1"/>
    <property type="molecule type" value="Genomic_DNA"/>
</dbReference>
<evidence type="ECO:0000313" key="1">
    <source>
        <dbReference type="EMBL" id="GHO45156.1"/>
    </source>
</evidence>
<evidence type="ECO:0000313" key="2">
    <source>
        <dbReference type="Proteomes" id="UP000612362"/>
    </source>
</evidence>
<organism evidence="1 2">
    <name type="scientific">Ktedonospora formicarum</name>
    <dbReference type="NCBI Taxonomy" id="2778364"/>
    <lineage>
        <taxon>Bacteria</taxon>
        <taxon>Bacillati</taxon>
        <taxon>Chloroflexota</taxon>
        <taxon>Ktedonobacteria</taxon>
        <taxon>Ktedonobacterales</taxon>
        <taxon>Ktedonobacteraceae</taxon>
        <taxon>Ktedonospora</taxon>
    </lineage>
</organism>
<keyword evidence="2" id="KW-1185">Reference proteome</keyword>